<keyword evidence="5" id="KW-1185">Reference proteome</keyword>
<evidence type="ECO:0000259" key="3">
    <source>
        <dbReference type="Pfam" id="PF24883"/>
    </source>
</evidence>
<evidence type="ECO:0000313" key="4">
    <source>
        <dbReference type="EMBL" id="CAA7264569.1"/>
    </source>
</evidence>
<dbReference type="Pfam" id="PF24883">
    <property type="entry name" value="NPHP3_N"/>
    <property type="match status" value="1"/>
</dbReference>
<dbReference type="EMBL" id="CACVBS010000045">
    <property type="protein sequence ID" value="CAA7264569.1"/>
    <property type="molecule type" value="Genomic_DNA"/>
</dbReference>
<evidence type="ECO:0000256" key="1">
    <source>
        <dbReference type="ARBA" id="ARBA00022737"/>
    </source>
</evidence>
<proteinExistence type="predicted"/>
<dbReference type="Gene3D" id="3.40.50.300">
    <property type="entry name" value="P-loop containing nucleotide triphosphate hydrolases"/>
    <property type="match status" value="1"/>
</dbReference>
<organism evidence="4 5">
    <name type="scientific">Cyclocybe aegerita</name>
    <name type="common">Black poplar mushroom</name>
    <name type="synonym">Agrocybe aegerita</name>
    <dbReference type="NCBI Taxonomy" id="1973307"/>
    <lineage>
        <taxon>Eukaryota</taxon>
        <taxon>Fungi</taxon>
        <taxon>Dikarya</taxon>
        <taxon>Basidiomycota</taxon>
        <taxon>Agaricomycotina</taxon>
        <taxon>Agaricomycetes</taxon>
        <taxon>Agaricomycetidae</taxon>
        <taxon>Agaricales</taxon>
        <taxon>Agaricineae</taxon>
        <taxon>Bolbitiaceae</taxon>
        <taxon>Cyclocybe</taxon>
    </lineage>
</organism>
<sequence length="741" mass="82104">MMFGDNVFITGGTFSQQNGPAPNLGFKTLQKFVCAAALHDSSDRFDAPKCHPQTRVAVLNKIMDWATGKIDETAFILWLYGPAGAGKTAILQTIAEMCTEAGFVLASFFFYRTDARRNDGSHLVATLAYQMALAMPPFRKLVNAAVEYHPYIFECSIEKQLIALIVHPLLQLAQTSFFAETAVPVVTVVDGLDECQDHVMQRQVIEAIHAIRTKAPPFLKLLIASRAEPQIMATFSTLDHLSISKHLVLDDEYKPNEDIRIFLRDRFKKIRTTHLFKSFIPKDWPGDDVLDVLVNKSSGQFVYASVVMRFLDSPRHRPTDRLEIVRGLRPPDRELPFAELDALYRHIFSTVQNLPMVLRMFGVRYLVPEVFSKRFSVSLQGTNAECTVSDLAQRTLCLSDGDLNVLCADLTPIVSCNFRGTVKDLHASLNDFLRDPTRSGDYAVNFPQAYADIGSFLCRSWDIQGLWNEELLLCCRNAALTEDFGLGLLTVGCLDGDATGWRQYCDGVADTKLPAVYALLQILATKKMCRHCRGSGMDMLYADIFGGGRRGGWFDPYDGFGLGGDVNRSYFAPVSDRAKGALENAKAAFLNHLATVDTSKGTVTDEIVKFHLVPDMRKAFNKFVKEYGCIGTSRQLTRAEQDLINKTRKSLMWYTSVIVTPEAQRAYLEKHPNIAKPARTTASASTASTYTAVASTSTASASTGPLNDANGQKIKHKLKEAAAKKAAANPSAKKLSHKKKA</sequence>
<name>A0A8S0VRR9_CYCAE</name>
<dbReference type="InterPro" id="IPR027417">
    <property type="entry name" value="P-loop_NTPase"/>
</dbReference>
<dbReference type="PANTHER" id="PTHR10039">
    <property type="entry name" value="AMELOGENIN"/>
    <property type="match status" value="1"/>
</dbReference>
<dbReference type="OrthoDB" id="57709at2759"/>
<feature type="compositionally biased region" description="Low complexity" evidence="2">
    <location>
        <begin position="724"/>
        <end position="733"/>
    </location>
</feature>
<evidence type="ECO:0000256" key="2">
    <source>
        <dbReference type="SAM" id="MobiDB-lite"/>
    </source>
</evidence>
<protein>
    <recommendedName>
        <fullName evidence="3">Nephrocystin 3-like N-terminal domain-containing protein</fullName>
    </recommendedName>
</protein>
<gene>
    <name evidence="4" type="ORF">AAE3_LOCUS6728</name>
</gene>
<comment type="caution">
    <text evidence="4">The sequence shown here is derived from an EMBL/GenBank/DDBJ whole genome shotgun (WGS) entry which is preliminary data.</text>
</comment>
<keyword evidence="1" id="KW-0677">Repeat</keyword>
<evidence type="ECO:0000313" key="5">
    <source>
        <dbReference type="Proteomes" id="UP000467700"/>
    </source>
</evidence>
<reference evidence="4 5" key="1">
    <citation type="submission" date="2020-01" db="EMBL/GenBank/DDBJ databases">
        <authorList>
            <person name="Gupta K D."/>
        </authorList>
    </citation>
    <scope>NUCLEOTIDE SEQUENCE [LARGE SCALE GENOMIC DNA]</scope>
</reference>
<dbReference type="InterPro" id="IPR056884">
    <property type="entry name" value="NPHP3-like_N"/>
</dbReference>
<feature type="region of interest" description="Disordered" evidence="2">
    <location>
        <begin position="699"/>
        <end position="741"/>
    </location>
</feature>
<dbReference type="SUPFAM" id="SSF52540">
    <property type="entry name" value="P-loop containing nucleoside triphosphate hydrolases"/>
    <property type="match status" value="1"/>
</dbReference>
<accession>A0A8S0VRR9</accession>
<dbReference type="AlphaFoldDB" id="A0A8S0VRR9"/>
<dbReference type="PANTHER" id="PTHR10039:SF14">
    <property type="entry name" value="NACHT DOMAIN-CONTAINING PROTEIN"/>
    <property type="match status" value="1"/>
</dbReference>
<dbReference type="Proteomes" id="UP000467700">
    <property type="component" value="Unassembled WGS sequence"/>
</dbReference>
<feature type="domain" description="Nephrocystin 3-like N-terminal" evidence="3">
    <location>
        <begin position="63"/>
        <end position="226"/>
    </location>
</feature>